<keyword evidence="4" id="KW-0560">Oxidoreductase</keyword>
<dbReference type="InterPro" id="IPR003500">
    <property type="entry name" value="RpiB_LacA_LacB"/>
</dbReference>
<dbReference type="Gene3D" id="3.40.1400.10">
    <property type="entry name" value="Sugar-phosphate isomerase, RpiB/LacA/LacB"/>
    <property type="match status" value="1"/>
</dbReference>
<dbReference type="GO" id="GO:0016853">
    <property type="term" value="F:isomerase activity"/>
    <property type="evidence" value="ECO:0007669"/>
    <property type="project" value="UniProtKB-KW"/>
</dbReference>
<dbReference type="NCBIfam" id="TIGR02133">
    <property type="entry name" value="RPI_actino"/>
    <property type="match status" value="1"/>
</dbReference>
<evidence type="ECO:0000313" key="5">
    <source>
        <dbReference type="Proteomes" id="UP001501585"/>
    </source>
</evidence>
<feature type="region of interest" description="Disordered" evidence="3">
    <location>
        <begin position="162"/>
        <end position="188"/>
    </location>
</feature>
<dbReference type="InterPro" id="IPR011860">
    <property type="entry name" value="Rib-5-P_Isoase_Actino"/>
</dbReference>
<comment type="similarity">
    <text evidence="1">Belongs to the LacAB/RpiB family.</text>
</comment>
<dbReference type="NCBIfam" id="NF004051">
    <property type="entry name" value="PRK05571.1"/>
    <property type="match status" value="1"/>
</dbReference>
<dbReference type="InterPro" id="IPR051812">
    <property type="entry name" value="SPI_LacAB/RpiB"/>
</dbReference>
<dbReference type="SUPFAM" id="SSF89623">
    <property type="entry name" value="Ribose/Galactose isomerase RpiB/AlsB"/>
    <property type="match status" value="1"/>
</dbReference>
<organism evidence="4 5">
    <name type="scientific">Nocardiopsis rhodophaea</name>
    <dbReference type="NCBI Taxonomy" id="280238"/>
    <lineage>
        <taxon>Bacteria</taxon>
        <taxon>Bacillati</taxon>
        <taxon>Actinomycetota</taxon>
        <taxon>Actinomycetes</taxon>
        <taxon>Streptosporangiales</taxon>
        <taxon>Nocardiopsidaceae</taxon>
        <taxon>Nocardiopsis</taxon>
    </lineage>
</organism>
<feature type="compositionally biased region" description="Basic and acidic residues" evidence="3">
    <location>
        <begin position="171"/>
        <end position="181"/>
    </location>
</feature>
<keyword evidence="2 4" id="KW-0413">Isomerase</keyword>
<evidence type="ECO:0000256" key="3">
    <source>
        <dbReference type="SAM" id="MobiDB-lite"/>
    </source>
</evidence>
<evidence type="ECO:0000256" key="1">
    <source>
        <dbReference type="ARBA" id="ARBA00008754"/>
    </source>
</evidence>
<dbReference type="PANTHER" id="PTHR43732:SF1">
    <property type="entry name" value="RIBOSE 5-PHOSPHATE ISOMERASE"/>
    <property type="match status" value="1"/>
</dbReference>
<dbReference type="PANTHER" id="PTHR43732">
    <property type="entry name" value="RIBOSE 5-PHOSPHATE ISOMERASE-RELATED"/>
    <property type="match status" value="1"/>
</dbReference>
<dbReference type="EMBL" id="BAAAPC010000013">
    <property type="protein sequence ID" value="GAA2002230.1"/>
    <property type="molecule type" value="Genomic_DNA"/>
</dbReference>
<keyword evidence="5" id="KW-1185">Reference proteome</keyword>
<evidence type="ECO:0000256" key="2">
    <source>
        <dbReference type="ARBA" id="ARBA00023235"/>
    </source>
</evidence>
<gene>
    <name evidence="4" type="primary">derI1</name>
    <name evidence="4" type="ORF">GCM10009799_31720</name>
</gene>
<sequence>MSEATGVPNGALRVVVAADNAGVDLKNRLRDLMRADARVAEVTDVGVADASDDSAYPVPAVAAAELIARGGADRGVLVCGTGIGVAISANKVPGIRATVAHDSYSAERSITSNNCQIITFGARVIGPEAAEKILTEWLGFTFDATSPSAAKVACITAYETTHRTPHPHATGGEDDRAREGRAAGVGRA</sequence>
<dbReference type="InterPro" id="IPR036569">
    <property type="entry name" value="RpiB_LacA_LacB_sf"/>
</dbReference>
<reference evidence="4 5" key="1">
    <citation type="journal article" date="2019" name="Int. J. Syst. Evol. Microbiol.">
        <title>The Global Catalogue of Microorganisms (GCM) 10K type strain sequencing project: providing services to taxonomists for standard genome sequencing and annotation.</title>
        <authorList>
            <consortium name="The Broad Institute Genomics Platform"/>
            <consortium name="The Broad Institute Genome Sequencing Center for Infectious Disease"/>
            <person name="Wu L."/>
            <person name="Ma J."/>
        </authorList>
    </citation>
    <scope>NUCLEOTIDE SEQUENCE [LARGE SCALE GENOMIC DNA]</scope>
    <source>
        <strain evidence="4 5">JCM 15313</strain>
    </source>
</reference>
<dbReference type="RefSeq" id="WP_344104650.1">
    <property type="nucleotide sequence ID" value="NZ_BAAAPC010000013.1"/>
</dbReference>
<evidence type="ECO:0000313" key="4">
    <source>
        <dbReference type="EMBL" id="GAA2002230.1"/>
    </source>
</evidence>
<accession>A0ABN2T9L1</accession>
<name>A0ABN2T9L1_9ACTN</name>
<dbReference type="Pfam" id="PF02502">
    <property type="entry name" value="LacAB_rpiB"/>
    <property type="match status" value="1"/>
</dbReference>
<dbReference type="Proteomes" id="UP001501585">
    <property type="component" value="Unassembled WGS sequence"/>
</dbReference>
<dbReference type="NCBIfam" id="TIGR00689">
    <property type="entry name" value="rpiB_lacA_lacB"/>
    <property type="match status" value="1"/>
</dbReference>
<dbReference type="GO" id="GO:0016491">
    <property type="term" value="F:oxidoreductase activity"/>
    <property type="evidence" value="ECO:0007669"/>
    <property type="project" value="UniProtKB-KW"/>
</dbReference>
<protein>
    <submittedName>
        <fullName evidence="4">D-erythrulose 4-phosphate isomerase DerI1</fullName>
    </submittedName>
</protein>
<proteinExistence type="inferred from homology"/>
<comment type="caution">
    <text evidence="4">The sequence shown here is derived from an EMBL/GenBank/DDBJ whole genome shotgun (WGS) entry which is preliminary data.</text>
</comment>